<sequence>MPDESDDGSTSASAKDKEKLCDFCENSLRVGQKCSSCKTNYIHNKCLEIVVKAGRIEDRKLWQCKFCNFGQSDSSDSSNEDVTIIELESNNQTTTDSDVHKENDYLKEKVKLLNKIIMELQNVNNLQKQRIEYLERFNSERANESFATNHKSTPSYSGIVKKSVHSARNPENTLIVKLIDKTSAGGTSQQLKQAIDPASLSIEVNKVVTRKDGSLIINCKDKDSLNKLKSNIVQKIGNHYKV</sequence>
<accession>A0AAW1LA64</accession>
<dbReference type="Proteomes" id="UP001458880">
    <property type="component" value="Unassembled WGS sequence"/>
</dbReference>
<name>A0AAW1LA64_POPJA</name>
<protein>
    <recommendedName>
        <fullName evidence="3">PHD-type domain-containing protein</fullName>
    </recommendedName>
</protein>
<organism evidence="1 2">
    <name type="scientific">Popillia japonica</name>
    <name type="common">Japanese beetle</name>
    <dbReference type="NCBI Taxonomy" id="7064"/>
    <lineage>
        <taxon>Eukaryota</taxon>
        <taxon>Metazoa</taxon>
        <taxon>Ecdysozoa</taxon>
        <taxon>Arthropoda</taxon>
        <taxon>Hexapoda</taxon>
        <taxon>Insecta</taxon>
        <taxon>Pterygota</taxon>
        <taxon>Neoptera</taxon>
        <taxon>Endopterygota</taxon>
        <taxon>Coleoptera</taxon>
        <taxon>Polyphaga</taxon>
        <taxon>Scarabaeiformia</taxon>
        <taxon>Scarabaeidae</taxon>
        <taxon>Rutelinae</taxon>
        <taxon>Popillia</taxon>
    </lineage>
</organism>
<evidence type="ECO:0000313" key="2">
    <source>
        <dbReference type="Proteomes" id="UP001458880"/>
    </source>
</evidence>
<reference evidence="1 2" key="1">
    <citation type="journal article" date="2024" name="BMC Genomics">
        <title>De novo assembly and annotation of Popillia japonica's genome with initial clues to its potential as an invasive pest.</title>
        <authorList>
            <person name="Cucini C."/>
            <person name="Boschi S."/>
            <person name="Funari R."/>
            <person name="Cardaioli E."/>
            <person name="Iannotti N."/>
            <person name="Marturano G."/>
            <person name="Paoli F."/>
            <person name="Bruttini M."/>
            <person name="Carapelli A."/>
            <person name="Frati F."/>
            <person name="Nardi F."/>
        </authorList>
    </citation>
    <scope>NUCLEOTIDE SEQUENCE [LARGE SCALE GENOMIC DNA]</scope>
    <source>
        <strain evidence="1">DMR45628</strain>
    </source>
</reference>
<proteinExistence type="predicted"/>
<evidence type="ECO:0000313" key="1">
    <source>
        <dbReference type="EMBL" id="KAK9731344.1"/>
    </source>
</evidence>
<comment type="caution">
    <text evidence="1">The sequence shown here is derived from an EMBL/GenBank/DDBJ whole genome shotgun (WGS) entry which is preliminary data.</text>
</comment>
<keyword evidence="2" id="KW-1185">Reference proteome</keyword>
<dbReference type="AlphaFoldDB" id="A0AAW1LA64"/>
<dbReference type="EMBL" id="JASPKY010000134">
    <property type="protein sequence ID" value="KAK9731344.1"/>
    <property type="molecule type" value="Genomic_DNA"/>
</dbReference>
<evidence type="ECO:0008006" key="3">
    <source>
        <dbReference type="Google" id="ProtNLM"/>
    </source>
</evidence>
<gene>
    <name evidence="1" type="ORF">QE152_g13741</name>
</gene>